<gene>
    <name evidence="2" type="ORF">GCM10007852_34800</name>
</gene>
<reference evidence="2" key="2">
    <citation type="submission" date="2023-01" db="EMBL/GenBank/DDBJ databases">
        <title>Draft genome sequence of Agaribacter marinus strain NBRC 110023.</title>
        <authorList>
            <person name="Sun Q."/>
            <person name="Mori K."/>
        </authorList>
    </citation>
    <scope>NUCLEOTIDE SEQUENCE</scope>
    <source>
        <strain evidence="2">NBRC 110023</strain>
    </source>
</reference>
<protein>
    <submittedName>
        <fullName evidence="2">Uncharacterized protein</fullName>
    </submittedName>
</protein>
<evidence type="ECO:0000313" key="3">
    <source>
        <dbReference type="Proteomes" id="UP001156601"/>
    </source>
</evidence>
<dbReference type="AlphaFoldDB" id="A0AA37WJU2"/>
<comment type="caution">
    <text evidence="2">The sequence shown here is derived from an EMBL/GenBank/DDBJ whole genome shotgun (WGS) entry which is preliminary data.</text>
</comment>
<keyword evidence="1" id="KW-1133">Transmembrane helix</keyword>
<keyword evidence="3" id="KW-1185">Reference proteome</keyword>
<keyword evidence="1" id="KW-0812">Transmembrane</keyword>
<evidence type="ECO:0000313" key="2">
    <source>
        <dbReference type="EMBL" id="GLR72572.1"/>
    </source>
</evidence>
<sequence>MSQDIRDLTAYEMNFVFGGEIADTTVTEEEQRPKDNDSGAGRSSGANLLAGVGFVLLGAATAAVIPFLAAGAVVGAGLAASAAVLTAGGGVIISLSS</sequence>
<evidence type="ECO:0000256" key="1">
    <source>
        <dbReference type="SAM" id="Phobius"/>
    </source>
</evidence>
<dbReference type="EMBL" id="BSOT01000011">
    <property type="protein sequence ID" value="GLR72572.1"/>
    <property type="molecule type" value="Genomic_DNA"/>
</dbReference>
<organism evidence="2 3">
    <name type="scientific">Agaribacter marinus</name>
    <dbReference type="NCBI Taxonomy" id="1431249"/>
    <lineage>
        <taxon>Bacteria</taxon>
        <taxon>Pseudomonadati</taxon>
        <taxon>Pseudomonadota</taxon>
        <taxon>Gammaproteobacteria</taxon>
        <taxon>Alteromonadales</taxon>
        <taxon>Alteromonadaceae</taxon>
        <taxon>Agaribacter</taxon>
    </lineage>
</organism>
<proteinExistence type="predicted"/>
<dbReference type="Proteomes" id="UP001156601">
    <property type="component" value="Unassembled WGS sequence"/>
</dbReference>
<name>A0AA37WJU2_9ALTE</name>
<feature type="transmembrane region" description="Helical" evidence="1">
    <location>
        <begin position="75"/>
        <end position="95"/>
    </location>
</feature>
<dbReference type="RefSeq" id="WP_284218985.1">
    <property type="nucleotide sequence ID" value="NZ_BSOT01000011.1"/>
</dbReference>
<keyword evidence="1" id="KW-0472">Membrane</keyword>
<accession>A0AA37WJU2</accession>
<reference evidence="2" key="1">
    <citation type="journal article" date="2014" name="Int. J. Syst. Evol. Microbiol.">
        <title>Complete genome sequence of Corynebacterium casei LMG S-19264T (=DSM 44701T), isolated from a smear-ripened cheese.</title>
        <authorList>
            <consortium name="US DOE Joint Genome Institute (JGI-PGF)"/>
            <person name="Walter F."/>
            <person name="Albersmeier A."/>
            <person name="Kalinowski J."/>
            <person name="Ruckert C."/>
        </authorList>
    </citation>
    <scope>NUCLEOTIDE SEQUENCE</scope>
    <source>
        <strain evidence="2">NBRC 110023</strain>
    </source>
</reference>
<feature type="transmembrane region" description="Helical" evidence="1">
    <location>
        <begin position="48"/>
        <end position="69"/>
    </location>
</feature>